<dbReference type="EMBL" id="CP128400">
    <property type="protein sequence ID" value="WJW68869.1"/>
    <property type="molecule type" value="Genomic_DNA"/>
</dbReference>
<evidence type="ECO:0000313" key="2">
    <source>
        <dbReference type="EMBL" id="NWJ48938.1"/>
    </source>
</evidence>
<proteinExistence type="predicted"/>
<gene>
    <name evidence="2" type="ORF">HXX08_24010</name>
    <name evidence="3" type="ORF">OZ401_004488</name>
</gene>
<dbReference type="EMBL" id="JACATZ010000003">
    <property type="protein sequence ID" value="NWJ48938.1"/>
    <property type="molecule type" value="Genomic_DNA"/>
</dbReference>
<dbReference type="RefSeq" id="WP_341470773.1">
    <property type="nucleotide sequence ID" value="NZ_CP128400.1"/>
</dbReference>
<keyword evidence="5" id="KW-1185">Reference proteome</keyword>
<protein>
    <submittedName>
        <fullName evidence="2">DUF2851 family protein</fullName>
    </submittedName>
</protein>
<dbReference type="Proteomes" id="UP001431572">
    <property type="component" value="Chromosome 2"/>
</dbReference>
<evidence type="ECO:0000313" key="4">
    <source>
        <dbReference type="Proteomes" id="UP000521676"/>
    </source>
</evidence>
<feature type="region of interest" description="Disordered" evidence="1">
    <location>
        <begin position="1"/>
        <end position="63"/>
    </location>
</feature>
<evidence type="ECO:0000256" key="1">
    <source>
        <dbReference type="SAM" id="MobiDB-lite"/>
    </source>
</evidence>
<dbReference type="AlphaFoldDB" id="A0A8T7M9S0"/>
<reference evidence="2 4" key="1">
    <citation type="submission" date="2020-06" db="EMBL/GenBank/DDBJ databases">
        <title>Anoxygenic phototrophic Chloroflexota member uses a Type I reaction center.</title>
        <authorList>
            <person name="Tsuji J.M."/>
            <person name="Shaw N.A."/>
            <person name="Nagashima S."/>
            <person name="Venkiteswaran J."/>
            <person name="Schiff S.L."/>
            <person name="Hanada S."/>
            <person name="Tank M."/>
            <person name="Neufeld J.D."/>
        </authorList>
    </citation>
    <scope>NUCLEOTIDE SEQUENCE [LARGE SCALE GENOMIC DNA]</scope>
    <source>
        <strain evidence="2">L227-S17</strain>
    </source>
</reference>
<dbReference type="InterPro" id="IPR021272">
    <property type="entry name" value="DUF2851"/>
</dbReference>
<evidence type="ECO:0000313" key="3">
    <source>
        <dbReference type="EMBL" id="WJW68869.1"/>
    </source>
</evidence>
<evidence type="ECO:0000313" key="5">
    <source>
        <dbReference type="Proteomes" id="UP001431572"/>
    </source>
</evidence>
<reference evidence="3" key="2">
    <citation type="journal article" date="2024" name="Nature">
        <title>Anoxygenic phototroph of the Chloroflexota uses a type I reaction centre.</title>
        <authorList>
            <person name="Tsuji J.M."/>
            <person name="Shaw N.A."/>
            <person name="Nagashima S."/>
            <person name="Venkiteswaran J.J."/>
            <person name="Schiff S.L."/>
            <person name="Watanabe T."/>
            <person name="Fukui M."/>
            <person name="Hanada S."/>
            <person name="Tank M."/>
            <person name="Neufeld J.D."/>
        </authorList>
    </citation>
    <scope>NUCLEOTIDE SEQUENCE</scope>
    <source>
        <strain evidence="3">L227-S17</strain>
    </source>
</reference>
<organism evidence="2 4">
    <name type="scientific">Candidatus Chlorohelix allophototropha</name>
    <dbReference type="NCBI Taxonomy" id="3003348"/>
    <lineage>
        <taxon>Bacteria</taxon>
        <taxon>Bacillati</taxon>
        <taxon>Chloroflexota</taxon>
        <taxon>Chloroflexia</taxon>
        <taxon>Candidatus Chloroheliales</taxon>
        <taxon>Candidatus Chloroheliaceae</taxon>
        <taxon>Candidatus Chlorohelix</taxon>
    </lineage>
</organism>
<accession>A0A8T7M9S0</accession>
<dbReference type="Pfam" id="PF11013">
    <property type="entry name" value="DUF2851"/>
    <property type="match status" value="1"/>
</dbReference>
<dbReference type="Proteomes" id="UP000521676">
    <property type="component" value="Unassembled WGS sequence"/>
</dbReference>
<name>A0A8T7M9S0_9CHLR</name>
<sequence length="614" mass="68529">MPYDEEGRFLYPLPKKKSRPEKKPAGKPTASPTLPRPEAVPEVVKPTLPNPPNSHFGDMSFPHDSLKPSAKDDSIIFAKPDKASAQSDNIADMARLARLFNERELAELWNAQGWEKGRKLTASDGRTLKIVYRGRWSGGLGPDFRGAIIDLGGELLRGDVELHLSTQDWQAHGHAADSRYNEVILHVALLGGAVTTLNGKNPATLALLESFGNENELLEAIRLAQASGTRLGSLSESEGPCCELVAQHHPNLAEVLARIDELGESRFKEKGQKYEAACAQEDSLVQPFWSGLLEALGYAQNKAQFKRLSQIVPLSSLLDLLNDSATDEAEERIITLEAAILGAAGLLPSQRKPRPKPLFDPSKDDIDPEDWAAAEYAEELDRRWAWLERYLRESAYQFQPMHEQDWNFARVRPVNHPARRIAGLARWAVSLKLVEETELLERLEAKITGLEPAQAAKVLATFFVVELPKTESASRQFWAQRYDLTLEKLPGSDNARTAPALIGADRATEITINATLPFLWAYARHTRNSPLEQNALAVYHSYPSKGSNELVENVARQVFRFWLEGNGELPEEYRDKNQKVKLNRLLGGAMRQQGLIQLHHSFCNEQNWGTCPLG</sequence>